<name>A0ACC4BTT1_POPAL</name>
<proteinExistence type="predicted"/>
<dbReference type="EMBL" id="RCHU02000008">
    <property type="protein sequence ID" value="KAL3581786.1"/>
    <property type="molecule type" value="Genomic_DNA"/>
</dbReference>
<evidence type="ECO:0000313" key="2">
    <source>
        <dbReference type="Proteomes" id="UP000309997"/>
    </source>
</evidence>
<evidence type="ECO:0000313" key="1">
    <source>
        <dbReference type="EMBL" id="KAL3581786.1"/>
    </source>
</evidence>
<dbReference type="Proteomes" id="UP000309997">
    <property type="component" value="Unassembled WGS sequence"/>
</dbReference>
<reference evidence="1 2" key="1">
    <citation type="journal article" date="2024" name="Plant Biotechnol. J.">
        <title>Genome and CRISPR/Cas9 system of a widespread forest tree (Populus alba) in the world.</title>
        <authorList>
            <person name="Liu Y.J."/>
            <person name="Jiang P.F."/>
            <person name="Han X.M."/>
            <person name="Li X.Y."/>
            <person name="Wang H.M."/>
            <person name="Wang Y.J."/>
            <person name="Wang X.X."/>
            <person name="Zeng Q.Y."/>
        </authorList>
    </citation>
    <scope>NUCLEOTIDE SEQUENCE [LARGE SCALE GENOMIC DNA]</scope>
    <source>
        <strain evidence="2">cv. PAL-ZL1</strain>
    </source>
</reference>
<comment type="caution">
    <text evidence="1">The sequence shown here is derived from an EMBL/GenBank/DDBJ whole genome shotgun (WGS) entry which is preliminary data.</text>
</comment>
<sequence length="675" mass="76290">MAASFYYWNDCVDVQDMEAMWREPEVSTEWLDAGETKGNKVHLSRDPDGEPYLTQTEMKAVADIIVRRHFDSQVHPDMICAIAELASDRQPLSTRWYDKKTKETAMGIMQILPKTAEWLVRDLGYRAYEVEGNPEILCRPFVSVYFGAAYLKWLSNFEKKVRSEEFIVRAYDGGPKKATHKSTLPYWKRYLCVKESLPSRRFVSPSVNSACSSTAPAAPSSEDTGFVYIYWDSKASLEDMQEMWSHSEVAKEWTESGEKRGKVRFSHDQNKRPYLSRVEMKAVADIILSKHFSTRGVKPSVLCALAEMVSMRFVNGVGPRTGLMGIDYSTAFWLYMEWGYRAYRVDSVDDMTKPFVSVYFGAAYLAWLSEFEGRERTPQFVVPAYLSGPKNVTRQESGPLWLKFEQALSNYEDIKRDPGNCTILKNQGRSKHQGEERLAVASSLFFIGLLYRAVSGASTGFMVRACGVLEDDRNRADLVNRRALTPAKNICWTSCSYARAAVTRIDTAARVNAIPALNQRLQDEETRSMMSHLTINCAKNAAIFAIREGVKTVPGGAPVYEIVSKSIGKKGVVGDSKEKTNKLEAEVEVLIKEVSELKRLCNQREAGDNMNGCGSTARVDCFEQPKVVNKTLQGAVVRNFMNRQQPDSAIRFFMMEGFAHVLEDVVKSENEQPHK</sequence>
<organism evidence="1 2">
    <name type="scientific">Populus alba</name>
    <name type="common">White poplar</name>
    <dbReference type="NCBI Taxonomy" id="43335"/>
    <lineage>
        <taxon>Eukaryota</taxon>
        <taxon>Viridiplantae</taxon>
        <taxon>Streptophyta</taxon>
        <taxon>Embryophyta</taxon>
        <taxon>Tracheophyta</taxon>
        <taxon>Spermatophyta</taxon>
        <taxon>Magnoliopsida</taxon>
        <taxon>eudicotyledons</taxon>
        <taxon>Gunneridae</taxon>
        <taxon>Pentapetalae</taxon>
        <taxon>rosids</taxon>
        <taxon>fabids</taxon>
        <taxon>Malpighiales</taxon>
        <taxon>Salicaceae</taxon>
        <taxon>Saliceae</taxon>
        <taxon>Populus</taxon>
    </lineage>
</organism>
<keyword evidence="2" id="KW-1185">Reference proteome</keyword>
<accession>A0ACC4BTT1</accession>
<gene>
    <name evidence="1" type="ORF">D5086_016118</name>
</gene>
<protein>
    <submittedName>
        <fullName evidence="1">Uncharacterized protein</fullName>
    </submittedName>
</protein>